<comment type="caution">
    <text evidence="1">The sequence shown here is derived from an EMBL/GenBank/DDBJ whole genome shotgun (WGS) entry which is preliminary data.</text>
</comment>
<evidence type="ECO:0000313" key="2">
    <source>
        <dbReference type="Proteomes" id="UP000178417"/>
    </source>
</evidence>
<evidence type="ECO:0000313" key="1">
    <source>
        <dbReference type="EMBL" id="OGC18621.1"/>
    </source>
</evidence>
<dbReference type="Proteomes" id="UP000178417">
    <property type="component" value="Unassembled WGS sequence"/>
</dbReference>
<accession>A0A1F4SDX1</accession>
<gene>
    <name evidence="1" type="ORF">A2310_03540</name>
</gene>
<name>A0A1F4SDX1_UNCSA</name>
<dbReference type="EMBL" id="MEUB01000070">
    <property type="protein sequence ID" value="OGC18621.1"/>
    <property type="molecule type" value="Genomic_DNA"/>
</dbReference>
<protein>
    <submittedName>
        <fullName evidence="1">Uncharacterized protein</fullName>
    </submittedName>
</protein>
<proteinExistence type="predicted"/>
<organism evidence="1 2">
    <name type="scientific">candidate division WOR-1 bacterium RIFOXYB2_FULL_37_13</name>
    <dbReference type="NCBI Taxonomy" id="1802579"/>
    <lineage>
        <taxon>Bacteria</taxon>
        <taxon>Bacillati</taxon>
        <taxon>Saganbacteria</taxon>
    </lineage>
</organism>
<reference evidence="1 2" key="1">
    <citation type="journal article" date="2016" name="Nat. Commun.">
        <title>Thousands of microbial genomes shed light on interconnected biogeochemical processes in an aquifer system.</title>
        <authorList>
            <person name="Anantharaman K."/>
            <person name="Brown C.T."/>
            <person name="Hug L.A."/>
            <person name="Sharon I."/>
            <person name="Castelle C.J."/>
            <person name="Probst A.J."/>
            <person name="Thomas B.C."/>
            <person name="Singh A."/>
            <person name="Wilkins M.J."/>
            <person name="Karaoz U."/>
            <person name="Brodie E.L."/>
            <person name="Williams K.H."/>
            <person name="Hubbard S.S."/>
            <person name="Banfield J.F."/>
        </authorList>
    </citation>
    <scope>NUCLEOTIDE SEQUENCE [LARGE SCALE GENOMIC DNA]</scope>
</reference>
<sequence>MSTTQNILSRQLNVSRLEMTRLGPMLTKRVACNVLRRSPNVAKTIDNAIRTVNPCLGFVLPSWQDEKIEMFYTPIPKEEILEISSENEMIGSMLFVDPEQPILRVKPCFGKEDWRLFFATGDSSHSLVYGNRGFLDEQFFFEDINMRDESVRNRLFSLLLSHSAQSSLVNNQTPQMTYGDLLWNLDNPTIMELLGAHSFPSMGNYCWQAFGRLAFASVPDKQNPIGPLLLTATQMTKTLLETFGFKELPYPKQLTPHYEAYELKDIAGYFISPESEGIITTLINAYRIIFALKLATGIGANFFYTGNSLSPIQNFHHRYSAVLQGVSSIFFEWQDNYDEHELGKSFLSVASTCHTYNNAKLNDHRAIDIFGGESLRCGALLLMPRNAGLEKIVG</sequence>
<dbReference type="AlphaFoldDB" id="A0A1F4SDX1"/>